<dbReference type="Gene3D" id="3.10.350.10">
    <property type="entry name" value="LysM domain"/>
    <property type="match status" value="1"/>
</dbReference>
<feature type="compositionally biased region" description="Low complexity" evidence="1">
    <location>
        <begin position="219"/>
        <end position="237"/>
    </location>
</feature>
<dbReference type="InterPro" id="IPR052196">
    <property type="entry name" value="Bact_Kbp"/>
</dbReference>
<organism evidence="4 5">
    <name type="scientific">Gemmobacter megaterium</name>
    <dbReference type="NCBI Taxonomy" id="1086013"/>
    <lineage>
        <taxon>Bacteria</taxon>
        <taxon>Pseudomonadati</taxon>
        <taxon>Pseudomonadota</taxon>
        <taxon>Alphaproteobacteria</taxon>
        <taxon>Rhodobacterales</taxon>
        <taxon>Paracoccaceae</taxon>
        <taxon>Gemmobacter</taxon>
    </lineage>
</organism>
<evidence type="ECO:0000259" key="3">
    <source>
        <dbReference type="PROSITE" id="PS51782"/>
    </source>
</evidence>
<evidence type="ECO:0000313" key="5">
    <source>
        <dbReference type="Proteomes" id="UP000186141"/>
    </source>
</evidence>
<evidence type="ECO:0000256" key="2">
    <source>
        <dbReference type="SAM" id="Phobius"/>
    </source>
</evidence>
<dbReference type="PANTHER" id="PTHR34700:SF4">
    <property type="entry name" value="PHAGE-LIKE ELEMENT PBSX PROTEIN XKDP"/>
    <property type="match status" value="1"/>
</dbReference>
<dbReference type="STRING" id="1086013.SAMN05421774_101741"/>
<dbReference type="Proteomes" id="UP000186141">
    <property type="component" value="Unassembled WGS sequence"/>
</dbReference>
<keyword evidence="5" id="KW-1185">Reference proteome</keyword>
<dbReference type="Pfam" id="PF01476">
    <property type="entry name" value="LysM"/>
    <property type="match status" value="1"/>
</dbReference>
<dbReference type="PROSITE" id="PS51782">
    <property type="entry name" value="LYSM"/>
    <property type="match status" value="1"/>
</dbReference>
<accession>A0A1N7KX39</accession>
<feature type="compositionally biased region" description="Low complexity" evidence="1">
    <location>
        <begin position="244"/>
        <end position="271"/>
    </location>
</feature>
<gene>
    <name evidence="4" type="ORF">SAMN05421774_101741</name>
</gene>
<keyword evidence="2" id="KW-0472">Membrane</keyword>
<evidence type="ECO:0000313" key="4">
    <source>
        <dbReference type="EMBL" id="SIS66144.1"/>
    </source>
</evidence>
<sequence length="555" mass="55268">MLLLHRGFDLCYKGSYGRFKHASGERGGKGMGMTEKTGLSGVVLGAVAGGVVVSLAVLGWQFWIRTTEAPAVQPVAAPVAPAPVPAAPAPAPVAVAPVPDPAAPPPGEVGVQQPAPPRFDTFRLGADGSAIVAGLGIGGAGVGILIDGAEVAQARVDSAGRFAAIFSLDPASVPRMLTLRLDLADGRSLASVESVVIAPVIPVPAVAELAPPPEPEPAADPVAPAAAPTAAGAGMAESGPAEPPQAMAADTAAGAPAAEAPAGSAPDGAEPPAAPPEAETELTADVSGDAAPPVPEPAVPKITTSQPAVPEPPAAVAGAPEPPAAAGSAAATLPAPAPHPPAVATAPSPQQAASGEAAPVAADPTPQPQPEAAPTQPASLLVSDQGVRVLRPATDVKLAIETISYSDAGAVRVAGRGGVGSVIRVYLNNAPQLDTLVDETGAWHGTLPPVDPGLYTLRADQVTVEGKVEARSETPFLREAPEALAAAAALATEGGTGDTAAQLVTVQPGFTLWGIARQRYGRGIEYVKVFEANRTQIRNPHLIYPGQVFSLPDPD</sequence>
<dbReference type="InterPro" id="IPR036779">
    <property type="entry name" value="LysM_dom_sf"/>
</dbReference>
<keyword evidence="2" id="KW-1133">Transmembrane helix</keyword>
<dbReference type="InterPro" id="IPR018392">
    <property type="entry name" value="LysM"/>
</dbReference>
<dbReference type="CDD" id="cd00118">
    <property type="entry name" value="LysM"/>
    <property type="match status" value="1"/>
</dbReference>
<feature type="compositionally biased region" description="Low complexity" evidence="1">
    <location>
        <begin position="314"/>
        <end position="334"/>
    </location>
</feature>
<keyword evidence="2" id="KW-0812">Transmembrane</keyword>
<protein>
    <submittedName>
        <fullName evidence="4">Nucleoid-associated protein YgaU, contains BON and LysM domains</fullName>
    </submittedName>
</protein>
<feature type="domain" description="LysM" evidence="3">
    <location>
        <begin position="502"/>
        <end position="551"/>
    </location>
</feature>
<dbReference type="EMBL" id="FTOT01000001">
    <property type="protein sequence ID" value="SIS66144.1"/>
    <property type="molecule type" value="Genomic_DNA"/>
</dbReference>
<dbReference type="AlphaFoldDB" id="A0A1N7KX39"/>
<feature type="transmembrane region" description="Helical" evidence="2">
    <location>
        <begin position="39"/>
        <end position="63"/>
    </location>
</feature>
<name>A0A1N7KX39_9RHOB</name>
<reference evidence="4 5" key="1">
    <citation type="submission" date="2017-01" db="EMBL/GenBank/DDBJ databases">
        <authorList>
            <person name="Mah S.A."/>
            <person name="Swanson W.J."/>
            <person name="Moy G.W."/>
            <person name="Vacquier V.D."/>
        </authorList>
    </citation>
    <scope>NUCLEOTIDE SEQUENCE [LARGE SCALE GENOMIC DNA]</scope>
    <source>
        <strain evidence="4 5">DSM 26375</strain>
    </source>
</reference>
<proteinExistence type="predicted"/>
<evidence type="ECO:0000256" key="1">
    <source>
        <dbReference type="SAM" id="MobiDB-lite"/>
    </source>
</evidence>
<feature type="region of interest" description="Disordered" evidence="1">
    <location>
        <begin position="211"/>
        <end position="377"/>
    </location>
</feature>
<dbReference type="PANTHER" id="PTHR34700">
    <property type="entry name" value="POTASSIUM BINDING PROTEIN KBP"/>
    <property type="match status" value="1"/>
</dbReference>